<keyword evidence="4" id="KW-1185">Reference proteome</keyword>
<reference evidence="3 4" key="2">
    <citation type="journal article" date="1996" name="DNA Res.">
        <title>Sequence analysis of the genome of the unicellular cyanobacterium Synechocystis sp. strain PCC6803. II. Sequence determination of the entire genome and assignment of potential protein-coding regions.</title>
        <authorList>
            <person name="Kaneko T."/>
            <person name="Sato S."/>
            <person name="Kotani H."/>
            <person name="Tanaka A."/>
            <person name="Asamizu E."/>
            <person name="Nakamura Y."/>
            <person name="Miyajima N."/>
            <person name="Hirosawa M."/>
            <person name="Sugiura M."/>
            <person name="Sasamoto S."/>
            <person name="Kimura T."/>
            <person name="Hosouchi T."/>
            <person name="Matsuno A."/>
            <person name="Muraki A."/>
            <person name="Nakazaki N."/>
            <person name="Naruo K."/>
            <person name="Okumura S."/>
            <person name="Shimpo S."/>
            <person name="Takeuchi C."/>
            <person name="Wada T."/>
            <person name="Watanabe A."/>
            <person name="Yamada M."/>
            <person name="Yasuda M."/>
            <person name="Tabata S."/>
        </authorList>
    </citation>
    <scope>NUCLEOTIDE SEQUENCE [LARGE SCALE GENOMIC DNA]</scope>
    <source>
        <strain evidence="4">ATCC 27184 / PCC 6803 / Kazusa</strain>
    </source>
</reference>
<name>Q55180_SYNY3</name>
<evidence type="ECO:0000313" key="3">
    <source>
        <dbReference type="EMBL" id="BAA10320.1"/>
    </source>
</evidence>
<evidence type="ECO:0000256" key="2">
    <source>
        <dbReference type="SAM" id="Phobius"/>
    </source>
</evidence>
<dbReference type="PIR" id="S74402">
    <property type="entry name" value="S74402"/>
</dbReference>
<organism evidence="3 4">
    <name type="scientific">Synechocystis sp. (strain ATCC 27184 / PCC 6803 / Kazusa)</name>
    <dbReference type="NCBI Taxonomy" id="1111708"/>
    <lineage>
        <taxon>Bacteria</taxon>
        <taxon>Bacillati</taxon>
        <taxon>Cyanobacteriota</taxon>
        <taxon>Cyanophyceae</taxon>
        <taxon>Synechococcales</taxon>
        <taxon>Merismopediaceae</taxon>
        <taxon>Synechocystis</taxon>
    </lineage>
</organism>
<keyword evidence="2" id="KW-1133">Transmembrane helix</keyword>
<feature type="compositionally biased region" description="Basic and acidic residues" evidence="1">
    <location>
        <begin position="77"/>
        <end position="108"/>
    </location>
</feature>
<feature type="transmembrane region" description="Helical" evidence="2">
    <location>
        <begin position="44"/>
        <end position="62"/>
    </location>
</feature>
<reference evidence="3 4" key="1">
    <citation type="journal article" date="1995" name="DNA Res.">
        <title>Sequence analysis of the genome of the unicellular cyanobacterium Synechocystis sp. strain PCC6803. I. Sequence features in the 1 Mb region from map positions 64% to 92% of the genome.</title>
        <authorList>
            <person name="Kaneko T."/>
            <person name="Tanaka A."/>
            <person name="Sato S."/>
            <person name="Kotani H."/>
            <person name="Sazuka T."/>
            <person name="Miyajima N."/>
            <person name="Sugiura M."/>
            <person name="Tabata S."/>
        </authorList>
    </citation>
    <scope>NUCLEOTIDE SEQUENCE [LARGE SCALE GENOMIC DNA]</scope>
    <source>
        <strain evidence="4">ATCC 27184 / PCC 6803 / Kazusa</strain>
    </source>
</reference>
<gene>
    <name evidence="3" type="ordered locus">slr0489</name>
</gene>
<dbReference type="AlphaFoldDB" id="Q55180"/>
<dbReference type="KEGG" id="syn:slr0489"/>
<dbReference type="InParanoid" id="Q55180"/>
<dbReference type="Proteomes" id="UP000001425">
    <property type="component" value="Chromosome"/>
</dbReference>
<dbReference type="PhylomeDB" id="Q55180"/>
<dbReference type="STRING" id="1148.gene:10499820"/>
<dbReference type="EnsemblBacteria" id="BAA10320">
    <property type="protein sequence ID" value="BAA10320"/>
    <property type="gene ID" value="BAA10320"/>
</dbReference>
<keyword evidence="2" id="KW-0812">Transmembrane</keyword>
<feature type="region of interest" description="Disordered" evidence="1">
    <location>
        <begin position="74"/>
        <end position="111"/>
    </location>
</feature>
<dbReference type="EMBL" id="BA000022">
    <property type="protein sequence ID" value="BAA10320.1"/>
    <property type="molecule type" value="Genomic_DNA"/>
</dbReference>
<dbReference type="PaxDb" id="1148-1001177"/>
<sequence length="151" mass="17518">MATFLALLPRSLTTFLYAVAALLRFYGNIDTTPFQLIPFTILEWSFWAFTLGTASLVVSLGLEWNAGNRSRYQAAQARERETRRDDLANEEREKADRERNRADQERQRAAGRARIQNRFFISQIRHQLTPNPDTRSALTDFLSFLQEYGEP</sequence>
<protein>
    <submittedName>
        <fullName evidence="3">Slr0489 protein</fullName>
    </submittedName>
</protein>
<proteinExistence type="predicted"/>
<dbReference type="eggNOG" id="ENOG5033XVQ">
    <property type="taxonomic scope" value="Bacteria"/>
</dbReference>
<evidence type="ECO:0000256" key="1">
    <source>
        <dbReference type="SAM" id="MobiDB-lite"/>
    </source>
</evidence>
<evidence type="ECO:0000313" key="4">
    <source>
        <dbReference type="Proteomes" id="UP000001425"/>
    </source>
</evidence>
<keyword evidence="2" id="KW-0472">Membrane</keyword>
<accession>Q55180</accession>